<comment type="similarity">
    <text evidence="1">Belongs to the acyl-ACP thioesterase family.</text>
</comment>
<evidence type="ECO:0000256" key="1">
    <source>
        <dbReference type="ARBA" id="ARBA00006500"/>
    </source>
</evidence>
<protein>
    <recommendedName>
        <fullName evidence="12">Acyl-ACP thioesterase</fullName>
    </recommendedName>
</protein>
<dbReference type="Proteomes" id="UP000823661">
    <property type="component" value="Unassembled WGS sequence"/>
</dbReference>
<keyword evidence="6" id="KW-0443">Lipid metabolism</keyword>
<evidence type="ECO:0000256" key="3">
    <source>
        <dbReference type="ARBA" id="ARBA00022801"/>
    </source>
</evidence>
<evidence type="ECO:0000259" key="9">
    <source>
        <dbReference type="Pfam" id="PF20791"/>
    </source>
</evidence>
<name>A0A9D9EPN4_9BACT</name>
<accession>A0A9D9EPN4</accession>
<dbReference type="InterPro" id="IPR029069">
    <property type="entry name" value="HotDog_dom_sf"/>
</dbReference>
<evidence type="ECO:0000256" key="6">
    <source>
        <dbReference type="ARBA" id="ARBA00023098"/>
    </source>
</evidence>
<dbReference type="InterPro" id="IPR049427">
    <property type="entry name" value="Acyl-ACP_TE_C"/>
</dbReference>
<dbReference type="GO" id="GO:0000036">
    <property type="term" value="F:acyl carrier activity"/>
    <property type="evidence" value="ECO:0007669"/>
    <property type="project" value="TreeGrafter"/>
</dbReference>
<evidence type="ECO:0000256" key="2">
    <source>
        <dbReference type="ARBA" id="ARBA00022516"/>
    </source>
</evidence>
<proteinExistence type="inferred from homology"/>
<dbReference type="EMBL" id="JADIMI010000032">
    <property type="protein sequence ID" value="MBO8451941.1"/>
    <property type="molecule type" value="Genomic_DNA"/>
</dbReference>
<organism evidence="10 11">
    <name type="scientific">Candidatus Cryptobacteroides intestinavium</name>
    <dbReference type="NCBI Taxonomy" id="2840766"/>
    <lineage>
        <taxon>Bacteria</taxon>
        <taxon>Pseudomonadati</taxon>
        <taxon>Bacteroidota</taxon>
        <taxon>Bacteroidia</taxon>
        <taxon>Bacteroidales</taxon>
        <taxon>Candidatus Cryptobacteroides</taxon>
    </lineage>
</organism>
<feature type="domain" description="Acyl-ACP thioesterase-like C-terminal" evidence="9">
    <location>
        <begin position="152"/>
        <end position="215"/>
    </location>
</feature>
<dbReference type="SUPFAM" id="SSF54637">
    <property type="entry name" value="Thioesterase/thiol ester dehydrase-isomerase"/>
    <property type="match status" value="2"/>
</dbReference>
<feature type="domain" description="Acyl-ACP thioesterase N-terminal hotdog" evidence="8">
    <location>
        <begin position="3"/>
        <end position="122"/>
    </location>
</feature>
<evidence type="ECO:0008006" key="12">
    <source>
        <dbReference type="Google" id="ProtNLM"/>
    </source>
</evidence>
<comment type="caution">
    <text evidence="10">The sequence shown here is derived from an EMBL/GenBank/DDBJ whole genome shotgun (WGS) entry which is preliminary data.</text>
</comment>
<keyword evidence="7" id="KW-0275">Fatty acid biosynthesis</keyword>
<evidence type="ECO:0000256" key="7">
    <source>
        <dbReference type="ARBA" id="ARBA00023160"/>
    </source>
</evidence>
<dbReference type="InterPro" id="IPR002864">
    <property type="entry name" value="Acyl-ACP_thioesterase_NHD"/>
</dbReference>
<dbReference type="Pfam" id="PF01643">
    <property type="entry name" value="Acyl-ACP_TE"/>
    <property type="match status" value="1"/>
</dbReference>
<dbReference type="Gene3D" id="3.10.129.10">
    <property type="entry name" value="Hotdog Thioesterase"/>
    <property type="match status" value="2"/>
</dbReference>
<reference evidence="10" key="1">
    <citation type="submission" date="2020-10" db="EMBL/GenBank/DDBJ databases">
        <authorList>
            <person name="Gilroy R."/>
        </authorList>
    </citation>
    <scope>NUCLEOTIDE SEQUENCE</scope>
    <source>
        <strain evidence="10">B1-20833</strain>
    </source>
</reference>
<reference evidence="10" key="2">
    <citation type="journal article" date="2021" name="PeerJ">
        <title>Extensive microbial diversity within the chicken gut microbiome revealed by metagenomics and culture.</title>
        <authorList>
            <person name="Gilroy R."/>
            <person name="Ravi A."/>
            <person name="Getino M."/>
            <person name="Pursley I."/>
            <person name="Horton D.L."/>
            <person name="Alikhan N.F."/>
            <person name="Baker D."/>
            <person name="Gharbi K."/>
            <person name="Hall N."/>
            <person name="Watson M."/>
            <person name="Adriaenssens E.M."/>
            <person name="Foster-Nyarko E."/>
            <person name="Jarju S."/>
            <person name="Secka A."/>
            <person name="Antonio M."/>
            <person name="Oren A."/>
            <person name="Chaudhuri R.R."/>
            <person name="La Ragione R."/>
            <person name="Hildebrand F."/>
            <person name="Pallen M.J."/>
        </authorList>
    </citation>
    <scope>NUCLEOTIDE SEQUENCE</scope>
    <source>
        <strain evidence="10">B1-20833</strain>
    </source>
</reference>
<dbReference type="PANTHER" id="PTHR31727:SF6">
    <property type="entry name" value="OLEOYL-ACYL CARRIER PROTEIN THIOESTERASE 1, CHLOROPLASTIC"/>
    <property type="match status" value="1"/>
</dbReference>
<dbReference type="GO" id="GO:0016297">
    <property type="term" value="F:fatty acyl-[ACP] hydrolase activity"/>
    <property type="evidence" value="ECO:0007669"/>
    <property type="project" value="InterPro"/>
</dbReference>
<gene>
    <name evidence="10" type="ORF">IAC06_03530</name>
</gene>
<evidence type="ECO:0000256" key="5">
    <source>
        <dbReference type="ARBA" id="ARBA00022946"/>
    </source>
</evidence>
<dbReference type="AlphaFoldDB" id="A0A9D9EPN4"/>
<evidence type="ECO:0000313" key="10">
    <source>
        <dbReference type="EMBL" id="MBO8451941.1"/>
    </source>
</evidence>
<evidence type="ECO:0000259" key="8">
    <source>
        <dbReference type="Pfam" id="PF01643"/>
    </source>
</evidence>
<sequence length="241" mass="27757">MDNKFSQELIIPCYDTDFSCLLKPAAFMDLAQEMANIHAQKLGFGYDDLMRTRTVWVLSRMHIHFDRYPEWREDVVLSTWHKGASRLFYLRDFRMKDRSGNVLVSATTSWLVINIDTRRLCRDAEILDSGTACMENAIEQACDKVQLPAGVQEEKVAEHRVVYSDVDLNGHTNNARYLVWAMDVLDYDFVIKNPVRDVRINFNSETRPGDVVELYRADADGRIYIEGKVGGKSAFCVELGW</sequence>
<keyword evidence="4" id="KW-0276">Fatty acid metabolism</keyword>
<dbReference type="Pfam" id="PF20791">
    <property type="entry name" value="Acyl-ACP_TE_C"/>
    <property type="match status" value="1"/>
</dbReference>
<keyword evidence="2" id="KW-0444">Lipid biosynthesis</keyword>
<keyword evidence="5" id="KW-0809">Transit peptide</keyword>
<dbReference type="InterPro" id="IPR045023">
    <property type="entry name" value="FATA/B"/>
</dbReference>
<dbReference type="PANTHER" id="PTHR31727">
    <property type="entry name" value="OLEOYL-ACYL CARRIER PROTEIN THIOESTERASE 1, CHLOROPLASTIC"/>
    <property type="match status" value="1"/>
</dbReference>
<keyword evidence="3" id="KW-0378">Hydrolase</keyword>
<dbReference type="CDD" id="cd00586">
    <property type="entry name" value="4HBT"/>
    <property type="match status" value="1"/>
</dbReference>
<evidence type="ECO:0000256" key="4">
    <source>
        <dbReference type="ARBA" id="ARBA00022832"/>
    </source>
</evidence>
<evidence type="ECO:0000313" key="11">
    <source>
        <dbReference type="Proteomes" id="UP000823661"/>
    </source>
</evidence>